<dbReference type="InterPro" id="IPR011055">
    <property type="entry name" value="Dup_hybrid_motif"/>
</dbReference>
<keyword evidence="1" id="KW-0175">Coiled coil</keyword>
<dbReference type="GO" id="GO:0004222">
    <property type="term" value="F:metalloendopeptidase activity"/>
    <property type="evidence" value="ECO:0007669"/>
    <property type="project" value="TreeGrafter"/>
</dbReference>
<dbReference type="PANTHER" id="PTHR21666">
    <property type="entry name" value="PEPTIDASE-RELATED"/>
    <property type="match status" value="1"/>
</dbReference>
<protein>
    <submittedName>
        <fullName evidence="4">Membrane-bound metallopeptidase</fullName>
    </submittedName>
</protein>
<name>A0A0C5VIE0_9GAMM</name>
<evidence type="ECO:0000256" key="1">
    <source>
        <dbReference type="SAM" id="Coils"/>
    </source>
</evidence>
<dbReference type="EMBL" id="CP007142">
    <property type="protein sequence ID" value="AJQ94031.1"/>
    <property type="molecule type" value="Genomic_DNA"/>
</dbReference>
<organism evidence="4 5">
    <name type="scientific">Gynuella sunshinyii YC6258</name>
    <dbReference type="NCBI Taxonomy" id="1445510"/>
    <lineage>
        <taxon>Bacteria</taxon>
        <taxon>Pseudomonadati</taxon>
        <taxon>Pseudomonadota</taxon>
        <taxon>Gammaproteobacteria</taxon>
        <taxon>Oceanospirillales</taxon>
        <taxon>Saccharospirillaceae</taxon>
        <taxon>Gynuella</taxon>
    </lineage>
</organism>
<evidence type="ECO:0000259" key="3">
    <source>
        <dbReference type="Pfam" id="PF01551"/>
    </source>
</evidence>
<keyword evidence="2" id="KW-0732">Signal</keyword>
<dbReference type="SUPFAM" id="SSF51261">
    <property type="entry name" value="Duplicated hybrid motif"/>
    <property type="match status" value="1"/>
</dbReference>
<dbReference type="AlphaFoldDB" id="A0A0C5VIE0"/>
<dbReference type="InterPro" id="IPR016047">
    <property type="entry name" value="M23ase_b-sheet_dom"/>
</dbReference>
<evidence type="ECO:0000313" key="5">
    <source>
        <dbReference type="Proteomes" id="UP000032266"/>
    </source>
</evidence>
<feature type="coiled-coil region" evidence="1">
    <location>
        <begin position="23"/>
        <end position="106"/>
    </location>
</feature>
<dbReference type="KEGG" id="gsn:YC6258_01987"/>
<gene>
    <name evidence="4" type="ORF">YC6258_01987</name>
</gene>
<feature type="domain" description="M23ase beta-sheet core" evidence="3">
    <location>
        <begin position="279"/>
        <end position="371"/>
    </location>
</feature>
<sequence length="378" mass="43268">MKFLLLMCVLIGSFCSFALAEDRQATEEDLKVLKQEMDKLNQWLQQVSKQKDGLQEKLKSTEISISDNLAEIERLQQELEQLKKQIAELQSNQTQLRQALEKKRQNIEQLVVASYQQGRQSQLKMLLSQQNPNDLRRMLNYATWLSESQQHLLTQYQSDLTELQHTEQALDDKSEQLRKSNQRLVEDNQRLKQQQNERTQLLAKLNQQIASGSQRLVTMKEDRARLEELLKRMNESLQSLVPIEMDVPFANVQGQLGWPAQGKVTHRFGERLGAGPLTWDGILIAAKEGAGVTAVHHGRVVFADWLKGFGLLIILDHGDGFMSLYGRNEVLLRSVGEWVNKGDLLARAGDSGLEEPGVYFEIRYQGKPRNPAKWLAKQ</sequence>
<reference evidence="4 5" key="1">
    <citation type="submission" date="2014-01" db="EMBL/GenBank/DDBJ databases">
        <title>Full genme sequencing of cellulolytic bacterium Gynuella sunshinyii YC6258T gen. nov., sp. nov.</title>
        <authorList>
            <person name="Khan H."/>
            <person name="Chung E.J."/>
            <person name="Chung Y.R."/>
        </authorList>
    </citation>
    <scope>NUCLEOTIDE SEQUENCE [LARGE SCALE GENOMIC DNA]</scope>
    <source>
        <strain evidence="4 5">YC6258</strain>
    </source>
</reference>
<evidence type="ECO:0000256" key="2">
    <source>
        <dbReference type="SAM" id="SignalP"/>
    </source>
</evidence>
<dbReference type="RefSeq" id="WP_044616647.1">
    <property type="nucleotide sequence ID" value="NZ_CP007142.1"/>
</dbReference>
<feature type="chain" id="PRO_5002183660" evidence="2">
    <location>
        <begin position="21"/>
        <end position="378"/>
    </location>
</feature>
<dbReference type="FunFam" id="2.70.70.10:FF:000003">
    <property type="entry name" value="Murein hydrolase activator EnvC"/>
    <property type="match status" value="1"/>
</dbReference>
<accession>A0A0C5VIE0</accession>
<dbReference type="OrthoDB" id="9784703at2"/>
<keyword evidence="5" id="KW-1185">Reference proteome</keyword>
<dbReference type="Gene3D" id="2.70.70.10">
    <property type="entry name" value="Glucose Permease (Domain IIA)"/>
    <property type="match status" value="1"/>
</dbReference>
<dbReference type="InterPro" id="IPR050570">
    <property type="entry name" value="Cell_wall_metabolism_enzyme"/>
</dbReference>
<dbReference type="Proteomes" id="UP000032266">
    <property type="component" value="Chromosome"/>
</dbReference>
<evidence type="ECO:0000313" key="4">
    <source>
        <dbReference type="EMBL" id="AJQ94031.1"/>
    </source>
</evidence>
<dbReference type="PANTHER" id="PTHR21666:SF270">
    <property type="entry name" value="MUREIN HYDROLASE ACTIVATOR ENVC"/>
    <property type="match status" value="1"/>
</dbReference>
<dbReference type="Gene3D" id="6.10.250.3150">
    <property type="match status" value="1"/>
</dbReference>
<dbReference type="STRING" id="1445510.YC6258_01987"/>
<feature type="coiled-coil region" evidence="1">
    <location>
        <begin position="163"/>
        <end position="239"/>
    </location>
</feature>
<feature type="signal peptide" evidence="2">
    <location>
        <begin position="1"/>
        <end position="20"/>
    </location>
</feature>
<proteinExistence type="predicted"/>
<dbReference type="Pfam" id="PF01551">
    <property type="entry name" value="Peptidase_M23"/>
    <property type="match status" value="1"/>
</dbReference>
<dbReference type="HOGENOM" id="CLU_029425_4_0_6"/>
<dbReference type="CDD" id="cd12797">
    <property type="entry name" value="M23_peptidase"/>
    <property type="match status" value="1"/>
</dbReference>